<organism evidence="1 2">
    <name type="scientific">Opisthorchis viverrini</name>
    <name type="common">Southeast Asian liver fluke</name>
    <dbReference type="NCBI Taxonomy" id="6198"/>
    <lineage>
        <taxon>Eukaryota</taxon>
        <taxon>Metazoa</taxon>
        <taxon>Spiralia</taxon>
        <taxon>Lophotrochozoa</taxon>
        <taxon>Platyhelminthes</taxon>
        <taxon>Trematoda</taxon>
        <taxon>Digenea</taxon>
        <taxon>Opisthorchiida</taxon>
        <taxon>Opisthorchiata</taxon>
        <taxon>Opisthorchiidae</taxon>
        <taxon>Opisthorchis</taxon>
    </lineage>
</organism>
<dbReference type="RefSeq" id="XP_009170613.1">
    <property type="nucleotide sequence ID" value="XM_009172349.1"/>
</dbReference>
<dbReference type="Proteomes" id="UP000054324">
    <property type="component" value="Unassembled WGS sequence"/>
</dbReference>
<sequence length="60" mass="6874">MTERYEILLMVVPILPRLSEKYPREDPNCEDNATSGWIAIHFAECDIDGTRPVSVVLLKQ</sequence>
<evidence type="ECO:0000313" key="1">
    <source>
        <dbReference type="EMBL" id="KER25658.1"/>
    </source>
</evidence>
<gene>
    <name evidence="1" type="ORF">T265_06946</name>
</gene>
<dbReference type="EMBL" id="KL596770">
    <property type="protein sequence ID" value="KER25658.1"/>
    <property type="molecule type" value="Genomic_DNA"/>
</dbReference>
<evidence type="ECO:0000313" key="2">
    <source>
        <dbReference type="Proteomes" id="UP000054324"/>
    </source>
</evidence>
<accession>A0A074ZER7</accession>
<proteinExistence type="predicted"/>
<name>A0A074ZER7_OPIVI</name>
<protein>
    <submittedName>
        <fullName evidence="1">Uncharacterized protein</fullName>
    </submittedName>
</protein>
<reference evidence="1 2" key="1">
    <citation type="submission" date="2013-11" db="EMBL/GenBank/DDBJ databases">
        <title>Opisthorchis viverrini - life in the bile duct.</title>
        <authorList>
            <person name="Young N.D."/>
            <person name="Nagarajan N."/>
            <person name="Lin S.J."/>
            <person name="Korhonen P.K."/>
            <person name="Jex A.R."/>
            <person name="Hall R.S."/>
            <person name="Safavi-Hemami H."/>
            <person name="Kaewkong W."/>
            <person name="Bertrand D."/>
            <person name="Gao S."/>
            <person name="Seet Q."/>
            <person name="Wongkham S."/>
            <person name="Teh B.T."/>
            <person name="Wongkham C."/>
            <person name="Intapan P.M."/>
            <person name="Maleewong W."/>
            <person name="Yang X."/>
            <person name="Hu M."/>
            <person name="Wang Z."/>
            <person name="Hofmann A."/>
            <person name="Sternberg P.W."/>
            <person name="Tan P."/>
            <person name="Wang J."/>
            <person name="Gasser R.B."/>
        </authorList>
    </citation>
    <scope>NUCLEOTIDE SEQUENCE [LARGE SCALE GENOMIC DNA]</scope>
</reference>
<dbReference type="GeneID" id="20321125"/>
<dbReference type="AlphaFoldDB" id="A0A074ZER7"/>
<keyword evidence="2" id="KW-1185">Reference proteome</keyword>
<dbReference type="CTD" id="20321125"/>
<dbReference type="KEGG" id="ovi:T265_06946"/>